<geneLocation type="plasmid" evidence="2">
    <name>pNL1</name>
</geneLocation>
<evidence type="ECO:0000256" key="1">
    <source>
        <dbReference type="SAM" id="Coils"/>
    </source>
</evidence>
<keyword evidence="2" id="KW-0614">Plasmid</keyword>
<sequence>MTMGPDLRIATLNDARSRRSAEKRAAVEDAIMRLRDTRQAVTFVSVAREAKVSRQYLYNNFADEIGEERVETRAETEVIDGKKVPLRTPEEYRHIEAALRNKIERLETELRDARAERAKADRTAERERGKAEHWRQLYTAVLARVSPGQSPEPLPPLKTEPSRCDRVTIKRVGSEPPTASCTSNSLDRPNYERNTMDRFIACKPLKLGHKTRIGVDIC</sequence>
<protein>
    <submittedName>
        <fullName evidence="2">Transposon protein C</fullName>
    </submittedName>
</protein>
<dbReference type="AlphaFoldDB" id="O85905"/>
<name>O85905_NOVAR</name>
<gene>
    <name evidence="2" type="primary">tnpC</name>
</gene>
<reference evidence="2" key="1">
    <citation type="journal article" date="1999" name="J. Bacteriol.">
        <title>Complete sequence of a 184-kilobase catabolic plasmid from Sphingomonas aromaticivorans F199.</title>
        <authorList>
            <person name="Romine M.F."/>
            <person name="Stillwell L.C."/>
            <person name="Wong K.-K."/>
            <person name="Thurston S.J."/>
            <person name="Sisk E.C."/>
            <person name="Sensen C."/>
            <person name="Gaasterland T."/>
            <person name="Fredrickson J.K."/>
            <person name="Saffer J.D."/>
        </authorList>
    </citation>
    <scope>NUCLEOTIDE SEQUENCE</scope>
    <source>
        <strain evidence="2">F199</strain>
        <plasmid evidence="2">pNL1</plasmid>
    </source>
</reference>
<dbReference type="Gene3D" id="1.10.10.60">
    <property type="entry name" value="Homeodomain-like"/>
    <property type="match status" value="1"/>
</dbReference>
<dbReference type="RefSeq" id="WP_010890942.1">
    <property type="nucleotide sequence ID" value="NC_002033.1"/>
</dbReference>
<accession>O85905</accession>
<dbReference type="PIR" id="T31196">
    <property type="entry name" value="T31196"/>
</dbReference>
<keyword evidence="1" id="KW-0175">Coiled coil</keyword>
<feature type="coiled-coil region" evidence="1">
    <location>
        <begin position="96"/>
        <end position="130"/>
    </location>
</feature>
<evidence type="ECO:0000313" key="2">
    <source>
        <dbReference type="EMBL" id="AAD03920.1"/>
    </source>
</evidence>
<dbReference type="EMBL" id="AF079317">
    <property type="protein sequence ID" value="AAD03920.1"/>
    <property type="molecule type" value="Genomic_DNA"/>
</dbReference>
<proteinExistence type="predicted"/>
<organism evidence="2">
    <name type="scientific">Novosphingobium aromaticivorans</name>
    <name type="common">Sphingomonas aromaticivorans</name>
    <dbReference type="NCBI Taxonomy" id="48935"/>
    <lineage>
        <taxon>Bacteria</taxon>
        <taxon>Pseudomonadati</taxon>
        <taxon>Pseudomonadota</taxon>
        <taxon>Alphaproteobacteria</taxon>
        <taxon>Sphingomonadales</taxon>
        <taxon>Sphingomonadaceae</taxon>
        <taxon>Novosphingobium</taxon>
    </lineage>
</organism>